<dbReference type="Gene3D" id="2.160.10.10">
    <property type="entry name" value="Hexapeptide repeat proteins"/>
    <property type="match status" value="1"/>
</dbReference>
<dbReference type="Gene3D" id="1.10.3130.10">
    <property type="entry name" value="serine acetyltransferase, domain 1"/>
    <property type="match status" value="1"/>
</dbReference>
<keyword evidence="4" id="KW-0012">Acyltransferase</keyword>
<dbReference type="NCBIfam" id="NF041874">
    <property type="entry name" value="EPS_EpsC"/>
    <property type="match status" value="1"/>
</dbReference>
<dbReference type="FunFam" id="2.160.10.10:FF:000015">
    <property type="entry name" value="Serine acetyltransferase, plasmid"/>
    <property type="match status" value="1"/>
</dbReference>
<keyword evidence="3" id="KW-0808">Transferase</keyword>
<evidence type="ECO:0000313" key="5">
    <source>
        <dbReference type="EMBL" id="MBC8536457.1"/>
    </source>
</evidence>
<dbReference type="InterPro" id="IPR053376">
    <property type="entry name" value="Serine_acetyltransferase"/>
</dbReference>
<dbReference type="AlphaFoldDB" id="A0A926DEN8"/>
<reference evidence="5" key="1">
    <citation type="submission" date="2020-08" db="EMBL/GenBank/DDBJ databases">
        <title>Genome public.</title>
        <authorList>
            <person name="Liu C."/>
            <person name="Sun Q."/>
        </authorList>
    </citation>
    <scope>NUCLEOTIDE SEQUENCE</scope>
    <source>
        <strain evidence="5">BX7</strain>
    </source>
</reference>
<dbReference type="InterPro" id="IPR042122">
    <property type="entry name" value="Ser_AcTrfase_N_sf"/>
</dbReference>
<keyword evidence="6" id="KW-1185">Reference proteome</keyword>
<evidence type="ECO:0000256" key="2">
    <source>
        <dbReference type="ARBA" id="ARBA00022605"/>
    </source>
</evidence>
<dbReference type="EMBL" id="JACRSP010000003">
    <property type="protein sequence ID" value="MBC8536457.1"/>
    <property type="molecule type" value="Genomic_DNA"/>
</dbReference>
<comment type="pathway">
    <text evidence="1">Amino-acid biosynthesis; L-cysteine biosynthesis; L-cysteine from L-serine: step 1/2.</text>
</comment>
<keyword evidence="2" id="KW-0028">Amino-acid biosynthesis</keyword>
<sequence length="272" mass="29820">MKKKIVDTIFTLRASLFPSIYEKDTTNHAFLQTVVNRRLCEAAISLRTNIEEVLRNICERENKGANDCTVCSDRADAITQAFMSKLGDIREKLSSDIEAAYNGDPAARYFEEIVLSYPSIEAVTIQRMAHELYLLGVPLIPRIMTEYGHATTGIDIHPGAQIGDHFFIDHGTGVVIGETCVIGNNVKLYQGVTLGAKSFELDADGNPVKGIKRHPNIEDRVIVYSGATILGGDTTIGHDSVIGGNVWLTQSVPPYSKVYQPPFDPVIKPGSL</sequence>
<proteinExistence type="predicted"/>
<name>A0A926DEN8_9FIRM</name>
<dbReference type="InterPro" id="IPR011004">
    <property type="entry name" value="Trimer_LpxA-like_sf"/>
</dbReference>
<dbReference type="CDD" id="cd03354">
    <property type="entry name" value="LbH_SAT"/>
    <property type="match status" value="1"/>
</dbReference>
<dbReference type="SUPFAM" id="SSF51161">
    <property type="entry name" value="Trimeric LpxA-like enzymes"/>
    <property type="match status" value="1"/>
</dbReference>
<dbReference type="PANTHER" id="PTHR42811">
    <property type="entry name" value="SERINE ACETYLTRANSFERASE"/>
    <property type="match status" value="1"/>
</dbReference>
<organism evidence="5 6">
    <name type="scientific">Feifania hominis</name>
    <dbReference type="NCBI Taxonomy" id="2763660"/>
    <lineage>
        <taxon>Bacteria</taxon>
        <taxon>Bacillati</taxon>
        <taxon>Bacillota</taxon>
        <taxon>Clostridia</taxon>
        <taxon>Eubacteriales</taxon>
        <taxon>Feifaniaceae</taxon>
        <taxon>Feifania</taxon>
    </lineage>
</organism>
<evidence type="ECO:0000313" key="6">
    <source>
        <dbReference type="Proteomes" id="UP000620366"/>
    </source>
</evidence>
<dbReference type="Proteomes" id="UP000620366">
    <property type="component" value="Unassembled WGS sequence"/>
</dbReference>
<dbReference type="GO" id="GO:0008652">
    <property type="term" value="P:amino acid biosynthetic process"/>
    <property type="evidence" value="ECO:0007669"/>
    <property type="project" value="UniProtKB-KW"/>
</dbReference>
<evidence type="ECO:0000256" key="4">
    <source>
        <dbReference type="ARBA" id="ARBA00023315"/>
    </source>
</evidence>
<dbReference type="GO" id="GO:0016746">
    <property type="term" value="F:acyltransferase activity"/>
    <property type="evidence" value="ECO:0007669"/>
    <property type="project" value="UniProtKB-KW"/>
</dbReference>
<gene>
    <name evidence="5" type="ORF">H8695_07135</name>
</gene>
<accession>A0A926DEN8</accession>
<evidence type="ECO:0000256" key="3">
    <source>
        <dbReference type="ARBA" id="ARBA00022679"/>
    </source>
</evidence>
<protein>
    <submittedName>
        <fullName evidence="5">Serine acetyltransferase</fullName>
    </submittedName>
</protein>
<comment type="caution">
    <text evidence="5">The sequence shown here is derived from an EMBL/GenBank/DDBJ whole genome shotgun (WGS) entry which is preliminary data.</text>
</comment>
<evidence type="ECO:0000256" key="1">
    <source>
        <dbReference type="ARBA" id="ARBA00004876"/>
    </source>
</evidence>
<dbReference type="InterPro" id="IPR045304">
    <property type="entry name" value="LbH_SAT"/>
</dbReference>